<organism evidence="2 3">
    <name type="scientific">Chryseobacterium potabilaquae</name>
    <dbReference type="NCBI Taxonomy" id="2675057"/>
    <lineage>
        <taxon>Bacteria</taxon>
        <taxon>Pseudomonadati</taxon>
        <taxon>Bacteroidota</taxon>
        <taxon>Flavobacteriia</taxon>
        <taxon>Flavobacteriales</taxon>
        <taxon>Weeksellaceae</taxon>
        <taxon>Chryseobacterium group</taxon>
        <taxon>Chryseobacterium</taxon>
    </lineage>
</organism>
<keyword evidence="3" id="KW-1185">Reference proteome</keyword>
<proteinExistence type="predicted"/>
<reference evidence="2 3" key="1">
    <citation type="submission" date="2020-01" db="EMBL/GenBank/DDBJ databases">
        <authorList>
            <person name="Rodrigo-Torres L."/>
            <person name="Arahal R. D."/>
            <person name="Lucena T."/>
        </authorList>
    </citation>
    <scope>NUCLEOTIDE SEQUENCE [LARGE SCALE GENOMIC DNA]</scope>
    <source>
        <strain evidence="2 3">CECT 9293</strain>
    </source>
</reference>
<evidence type="ECO:0000313" key="3">
    <source>
        <dbReference type="Proteomes" id="UP000445144"/>
    </source>
</evidence>
<gene>
    <name evidence="2" type="ORF">CHRY9293_02387</name>
</gene>
<dbReference type="Proteomes" id="UP000445144">
    <property type="component" value="Unassembled WGS sequence"/>
</dbReference>
<keyword evidence="1" id="KW-0812">Transmembrane</keyword>
<dbReference type="AlphaFoldDB" id="A0A6N4XA63"/>
<accession>A0A6N4XA63</accession>
<protein>
    <submittedName>
        <fullName evidence="2">Uncharacterized protein</fullName>
    </submittedName>
</protein>
<sequence length="34" mass="4242">MNYMNIFYLWFLIEVSFNPLFIIDYKVITYTISE</sequence>
<evidence type="ECO:0000313" key="2">
    <source>
        <dbReference type="EMBL" id="CAA7196280.1"/>
    </source>
</evidence>
<feature type="transmembrane region" description="Helical" evidence="1">
    <location>
        <begin position="6"/>
        <end position="23"/>
    </location>
</feature>
<dbReference type="EMBL" id="CACVBR010000021">
    <property type="protein sequence ID" value="CAA7196280.1"/>
    <property type="molecule type" value="Genomic_DNA"/>
</dbReference>
<keyword evidence="1" id="KW-1133">Transmembrane helix</keyword>
<name>A0A6N4XA63_9FLAO</name>
<keyword evidence="1" id="KW-0472">Membrane</keyword>
<evidence type="ECO:0000256" key="1">
    <source>
        <dbReference type="SAM" id="Phobius"/>
    </source>
</evidence>